<evidence type="ECO:0000259" key="17">
    <source>
        <dbReference type="Pfam" id="PF05347"/>
    </source>
</evidence>
<evidence type="ECO:0000256" key="14">
    <source>
        <dbReference type="ARBA" id="ARBA00030192"/>
    </source>
</evidence>
<evidence type="ECO:0000256" key="10">
    <source>
        <dbReference type="ARBA" id="ARBA00022982"/>
    </source>
</evidence>
<keyword evidence="11" id="KW-0007">Acetylation</keyword>
<evidence type="ECO:0000256" key="16">
    <source>
        <dbReference type="SAM" id="Phobius"/>
    </source>
</evidence>
<evidence type="ECO:0000256" key="5">
    <source>
        <dbReference type="ARBA" id="ARBA00018684"/>
    </source>
</evidence>
<evidence type="ECO:0000313" key="19">
    <source>
        <dbReference type="Proteomes" id="UP000271889"/>
    </source>
</evidence>
<keyword evidence="8" id="KW-0679">Respiratory chain</keyword>
<name>A0A3P6SUW2_CYLGO</name>
<dbReference type="Proteomes" id="UP000271889">
    <property type="component" value="Unassembled WGS sequence"/>
</dbReference>
<dbReference type="OrthoDB" id="13598at2759"/>
<feature type="domain" description="Complex 1 LYR protein" evidence="17">
    <location>
        <begin position="2"/>
        <end position="46"/>
    </location>
</feature>
<comment type="similarity">
    <text evidence="3">Belongs to the complex I LYR family.</text>
</comment>
<evidence type="ECO:0000256" key="7">
    <source>
        <dbReference type="ARBA" id="ARBA00022553"/>
    </source>
</evidence>
<evidence type="ECO:0000256" key="13">
    <source>
        <dbReference type="ARBA" id="ARBA00023136"/>
    </source>
</evidence>
<organism evidence="18 19">
    <name type="scientific">Cylicostephanus goldi</name>
    <name type="common">Nematode worm</name>
    <dbReference type="NCBI Taxonomy" id="71465"/>
    <lineage>
        <taxon>Eukaryota</taxon>
        <taxon>Metazoa</taxon>
        <taxon>Ecdysozoa</taxon>
        <taxon>Nematoda</taxon>
        <taxon>Chromadorea</taxon>
        <taxon>Rhabditida</taxon>
        <taxon>Rhabditina</taxon>
        <taxon>Rhabditomorpha</taxon>
        <taxon>Strongyloidea</taxon>
        <taxon>Strongylidae</taxon>
        <taxon>Cylicostephanus</taxon>
    </lineage>
</organism>
<evidence type="ECO:0000256" key="1">
    <source>
        <dbReference type="ARBA" id="ARBA00002920"/>
    </source>
</evidence>
<dbReference type="GO" id="GO:0005743">
    <property type="term" value="C:mitochondrial inner membrane"/>
    <property type="evidence" value="ECO:0007669"/>
    <property type="project" value="UniProtKB-SubCell"/>
</dbReference>
<evidence type="ECO:0000256" key="2">
    <source>
        <dbReference type="ARBA" id="ARBA00004443"/>
    </source>
</evidence>
<comment type="function">
    <text evidence="1">Accessory subunit of the mitochondrial membrane respiratory chain NADH dehydrogenase (Complex I), that is believed to be not involved in catalysis. Complex I functions in the transfer of electrons from NADH to the respiratory chain. The immediate electron acceptor for the enzyme is believed to be ubiquinone.</text>
</comment>
<keyword evidence="16" id="KW-0812">Transmembrane</keyword>
<dbReference type="PANTHER" id="PTHR12868:SF0">
    <property type="entry name" value="NADH DEHYDROGENASE [UBIQUINONE] 1 BETA SUBCOMPLEX SUBUNIT 9"/>
    <property type="match status" value="1"/>
</dbReference>
<dbReference type="CDD" id="cd20263">
    <property type="entry name" value="Complex1_LYR_NDUFB9_LYRM3"/>
    <property type="match status" value="1"/>
</dbReference>
<dbReference type="PANTHER" id="PTHR12868">
    <property type="entry name" value="NADH-UBIQUINONE OXIDOREDUCTASE B22 SUBUNIT"/>
    <property type="match status" value="1"/>
</dbReference>
<evidence type="ECO:0000256" key="9">
    <source>
        <dbReference type="ARBA" id="ARBA00022792"/>
    </source>
</evidence>
<evidence type="ECO:0000256" key="3">
    <source>
        <dbReference type="ARBA" id="ARBA00009508"/>
    </source>
</evidence>
<dbReference type="GO" id="GO:0006120">
    <property type="term" value="P:mitochondrial electron transport, NADH to ubiquinone"/>
    <property type="evidence" value="ECO:0007669"/>
    <property type="project" value="InterPro"/>
</dbReference>
<keyword evidence="12" id="KW-0496">Mitochondrion</keyword>
<evidence type="ECO:0000256" key="15">
    <source>
        <dbReference type="ARBA" id="ARBA00032528"/>
    </source>
</evidence>
<comment type="subunit">
    <text evidence="4">Mammalian complex I is composed of 45 different subunits.</text>
</comment>
<dbReference type="EMBL" id="UYRV01010300">
    <property type="protein sequence ID" value="VDK57331.1"/>
    <property type="molecule type" value="Genomic_DNA"/>
</dbReference>
<keyword evidence="13 16" id="KW-0472">Membrane</keyword>
<keyword evidence="6" id="KW-0813">Transport</keyword>
<keyword evidence="7" id="KW-0597">Phosphoprotein</keyword>
<dbReference type="Pfam" id="PF05347">
    <property type="entry name" value="Complex1_LYR"/>
    <property type="match status" value="1"/>
</dbReference>
<keyword evidence="9" id="KW-0999">Mitochondrion inner membrane</keyword>
<dbReference type="AlphaFoldDB" id="A0A3P6SUW2"/>
<keyword evidence="10" id="KW-0249">Electron transport</keyword>
<dbReference type="InterPro" id="IPR045292">
    <property type="entry name" value="Complex1_LYR_NDUFB9_LYRM3"/>
</dbReference>
<evidence type="ECO:0000313" key="18">
    <source>
        <dbReference type="EMBL" id="VDK57331.1"/>
    </source>
</evidence>
<protein>
    <recommendedName>
        <fullName evidence="5">NADH dehydrogenase [ubiquinone] 1 beta subcomplex subunit 9</fullName>
    </recommendedName>
    <alternativeName>
        <fullName evidence="14">Complex I-B22</fullName>
    </alternativeName>
    <alternativeName>
        <fullName evidence="15">NADH-ubiquinone oxidoreductase B22 subunit</fullName>
    </alternativeName>
</protein>
<proteinExistence type="inferred from homology"/>
<dbReference type="InterPro" id="IPR008011">
    <property type="entry name" value="Complex1_LYR_dom"/>
</dbReference>
<comment type="subcellular location">
    <subcellularLocation>
        <location evidence="2">Mitochondrion inner membrane</location>
        <topology evidence="2">Peripheral membrane protein</topology>
        <orientation evidence="2">Matrix side</orientation>
    </subcellularLocation>
</comment>
<evidence type="ECO:0000256" key="11">
    <source>
        <dbReference type="ARBA" id="ARBA00022990"/>
    </source>
</evidence>
<evidence type="ECO:0000256" key="8">
    <source>
        <dbReference type="ARBA" id="ARBA00022660"/>
    </source>
</evidence>
<sequence length="145" mass="17161">MANNFSSLEMRYQKVILRARFDANKDEKDMRKSQFLLADGCRQLWEKKHWKPFNYPLDPGGSSYDRERESPDVVSFSIKLFLGSPFLFFIILICLSPRPFSAGSCGVKCMLDSDQWTLAEREQFPYYFNRREQRKKVGLIDIILW</sequence>
<evidence type="ECO:0000256" key="12">
    <source>
        <dbReference type="ARBA" id="ARBA00023128"/>
    </source>
</evidence>
<keyword evidence="16" id="KW-1133">Transmembrane helix</keyword>
<accession>A0A3P6SUW2</accession>
<feature type="transmembrane region" description="Helical" evidence="16">
    <location>
        <begin position="73"/>
        <end position="95"/>
    </location>
</feature>
<gene>
    <name evidence="18" type="ORF">CGOC_LOCUS3951</name>
</gene>
<evidence type="ECO:0000256" key="4">
    <source>
        <dbReference type="ARBA" id="ARBA00011790"/>
    </source>
</evidence>
<keyword evidence="19" id="KW-1185">Reference proteome</keyword>
<reference evidence="18 19" key="1">
    <citation type="submission" date="2018-11" db="EMBL/GenBank/DDBJ databases">
        <authorList>
            <consortium name="Pathogen Informatics"/>
        </authorList>
    </citation>
    <scope>NUCLEOTIDE SEQUENCE [LARGE SCALE GENOMIC DNA]</scope>
</reference>
<dbReference type="InterPro" id="IPR033034">
    <property type="entry name" value="NDUFB9"/>
</dbReference>
<evidence type="ECO:0000256" key="6">
    <source>
        <dbReference type="ARBA" id="ARBA00022448"/>
    </source>
</evidence>